<gene>
    <name evidence="2" type="ORF">G3I46_00150</name>
</gene>
<feature type="region of interest" description="Disordered" evidence="1">
    <location>
        <begin position="46"/>
        <end position="65"/>
    </location>
</feature>
<sequence length="86" mass="8987">MIQSMVHGGAAGVASTTVRNAVTYADMVRRGRSAREVPAQVVARPATEAVHPVPGSGTVRDNRLTGPGARMPVWLSGIVTAVEHRS</sequence>
<dbReference type="EMBL" id="JAAGMB010000001">
    <property type="protein sequence ID" value="NEB14950.1"/>
    <property type="molecule type" value="Genomic_DNA"/>
</dbReference>
<protein>
    <submittedName>
        <fullName evidence="2">Uncharacterized protein</fullName>
    </submittedName>
</protein>
<name>A0A6N9UFG6_9ACTN</name>
<dbReference type="AlphaFoldDB" id="A0A6N9UFG6"/>
<dbReference type="Proteomes" id="UP000469545">
    <property type="component" value="Unassembled WGS sequence"/>
</dbReference>
<keyword evidence="3" id="KW-1185">Reference proteome</keyword>
<accession>A0A6N9UFG6</accession>
<evidence type="ECO:0000256" key="1">
    <source>
        <dbReference type="SAM" id="MobiDB-lite"/>
    </source>
</evidence>
<proteinExistence type="predicted"/>
<evidence type="ECO:0000313" key="3">
    <source>
        <dbReference type="Proteomes" id="UP000469545"/>
    </source>
</evidence>
<organism evidence="2 3">
    <name type="scientific">Streptomyces coelicoflavus</name>
    <dbReference type="NCBI Taxonomy" id="285562"/>
    <lineage>
        <taxon>Bacteria</taxon>
        <taxon>Bacillati</taxon>
        <taxon>Actinomycetota</taxon>
        <taxon>Actinomycetes</taxon>
        <taxon>Kitasatosporales</taxon>
        <taxon>Streptomycetaceae</taxon>
        <taxon>Streptomyces</taxon>
    </lineage>
</organism>
<comment type="caution">
    <text evidence="2">The sequence shown here is derived from an EMBL/GenBank/DDBJ whole genome shotgun (WGS) entry which is preliminary data.</text>
</comment>
<evidence type="ECO:0000313" key="2">
    <source>
        <dbReference type="EMBL" id="NEB14950.1"/>
    </source>
</evidence>
<reference evidence="2 3" key="1">
    <citation type="submission" date="2020-01" db="EMBL/GenBank/DDBJ databases">
        <title>Insect and environment-associated Actinomycetes.</title>
        <authorList>
            <person name="Currrie C."/>
            <person name="Chevrette M."/>
            <person name="Carlson C."/>
            <person name="Stubbendieck R."/>
            <person name="Wendt-Pienkowski E."/>
        </authorList>
    </citation>
    <scope>NUCLEOTIDE SEQUENCE [LARGE SCALE GENOMIC DNA]</scope>
    <source>
        <strain evidence="2 3">SID14172</strain>
    </source>
</reference>
<dbReference type="RefSeq" id="WP_164137993.1">
    <property type="nucleotide sequence ID" value="NZ_JAAGMB010000001.1"/>
</dbReference>